<feature type="compositionally biased region" description="Polar residues" evidence="1">
    <location>
        <begin position="277"/>
        <end position="289"/>
    </location>
</feature>
<feature type="compositionally biased region" description="Polar residues" evidence="1">
    <location>
        <begin position="335"/>
        <end position="377"/>
    </location>
</feature>
<organism evidence="2 3">
    <name type="scientific">Fasciolopsis buskii</name>
    <dbReference type="NCBI Taxonomy" id="27845"/>
    <lineage>
        <taxon>Eukaryota</taxon>
        <taxon>Metazoa</taxon>
        <taxon>Spiralia</taxon>
        <taxon>Lophotrochozoa</taxon>
        <taxon>Platyhelminthes</taxon>
        <taxon>Trematoda</taxon>
        <taxon>Digenea</taxon>
        <taxon>Plagiorchiida</taxon>
        <taxon>Echinostomata</taxon>
        <taxon>Echinostomatoidea</taxon>
        <taxon>Fasciolidae</taxon>
        <taxon>Fasciolopsis</taxon>
    </lineage>
</organism>
<sequence>GFSGTPNIHPEQLSPADSNPSVDNAIPRGSHVGPFEFDFNESNSTSTNTTATTHIDSKYRIPSINKAFPLSVSTPHGPFIYDASHPTRSHSSASNSVGGTNASRPSSPHSQVASTCLSDVKREQEALKAEQLAHDGDDEEDEEEDQAYHARTWRVPSQTRRMKPSCVVKSDPSVANPTLRITNQATSTGPPTLASSRPRRQHPRIDGPNPYVLPGSSSSKRRKLNPNCYHSKLSIHGRRNVLELTKHTSDHFNAASSSETGGTPSKVDGELAKRRTGTANSVVNTATFISNRETRTSKRKSTRSARRSSSSRTRHESSGKPALKCRIRVPRLSLHMTSSSSTDPVESNILMNDNSANKTALPTVNAGPLTSGSTTSNESDRQADSVVDGSSSVVNECIPEGSPVLSHSCIRLSTESKNTSAMTDSSGASALEISH</sequence>
<feature type="region of interest" description="Disordered" evidence="1">
    <location>
        <begin position="415"/>
        <end position="435"/>
    </location>
</feature>
<feature type="compositionally biased region" description="Acidic residues" evidence="1">
    <location>
        <begin position="136"/>
        <end position="145"/>
    </location>
</feature>
<feature type="compositionally biased region" description="Basic residues" evidence="1">
    <location>
        <begin position="297"/>
        <end position="306"/>
    </location>
</feature>
<feature type="region of interest" description="Disordered" evidence="1">
    <location>
        <begin position="181"/>
        <end position="225"/>
    </location>
</feature>
<gene>
    <name evidence="2" type="ORF">FBUS_11042</name>
</gene>
<feature type="compositionally biased region" description="Basic and acidic residues" evidence="1">
    <location>
        <begin position="119"/>
        <end position="135"/>
    </location>
</feature>
<feature type="region of interest" description="Disordered" evidence="1">
    <location>
        <begin position="1"/>
        <end position="58"/>
    </location>
</feature>
<feature type="non-terminal residue" evidence="2">
    <location>
        <position position="1"/>
    </location>
</feature>
<feature type="compositionally biased region" description="Polar residues" evidence="1">
    <location>
        <begin position="415"/>
        <end position="428"/>
    </location>
</feature>
<proteinExistence type="predicted"/>
<dbReference type="AlphaFoldDB" id="A0A8E0RLV8"/>
<name>A0A8E0RLV8_9TREM</name>
<feature type="region of interest" description="Disordered" evidence="1">
    <location>
        <begin position="252"/>
        <end position="390"/>
    </location>
</feature>
<reference evidence="2" key="1">
    <citation type="submission" date="2019-05" db="EMBL/GenBank/DDBJ databases">
        <title>Annotation for the trematode Fasciolopsis buski.</title>
        <authorList>
            <person name="Choi Y.-J."/>
        </authorList>
    </citation>
    <scope>NUCLEOTIDE SEQUENCE</scope>
    <source>
        <strain evidence="2">HT</strain>
        <tissue evidence="2">Whole worm</tissue>
    </source>
</reference>
<evidence type="ECO:0000256" key="1">
    <source>
        <dbReference type="SAM" id="MobiDB-lite"/>
    </source>
</evidence>
<evidence type="ECO:0000313" key="3">
    <source>
        <dbReference type="Proteomes" id="UP000728185"/>
    </source>
</evidence>
<keyword evidence="3" id="KW-1185">Reference proteome</keyword>
<dbReference type="OrthoDB" id="6279995at2759"/>
<feature type="compositionally biased region" description="Polar residues" evidence="1">
    <location>
        <begin position="254"/>
        <end position="263"/>
    </location>
</feature>
<dbReference type="EMBL" id="LUCM01010955">
    <property type="protein sequence ID" value="KAA0184723.1"/>
    <property type="molecule type" value="Genomic_DNA"/>
</dbReference>
<evidence type="ECO:0000313" key="2">
    <source>
        <dbReference type="EMBL" id="KAA0184723.1"/>
    </source>
</evidence>
<accession>A0A8E0RLV8</accession>
<feature type="compositionally biased region" description="Polar residues" evidence="1">
    <location>
        <begin position="181"/>
        <end position="195"/>
    </location>
</feature>
<feature type="compositionally biased region" description="Polar residues" evidence="1">
    <location>
        <begin position="89"/>
        <end position="117"/>
    </location>
</feature>
<protein>
    <submittedName>
        <fullName evidence="2">Uncharacterized protein</fullName>
    </submittedName>
</protein>
<feature type="region of interest" description="Disordered" evidence="1">
    <location>
        <begin position="81"/>
        <end position="156"/>
    </location>
</feature>
<comment type="caution">
    <text evidence="2">The sequence shown here is derived from an EMBL/GenBank/DDBJ whole genome shotgun (WGS) entry which is preliminary data.</text>
</comment>
<feature type="compositionally biased region" description="Low complexity" evidence="1">
    <location>
        <begin position="40"/>
        <end position="53"/>
    </location>
</feature>
<dbReference type="Proteomes" id="UP000728185">
    <property type="component" value="Unassembled WGS sequence"/>
</dbReference>